<protein>
    <submittedName>
        <fullName evidence="1">Uncharacterized protein</fullName>
    </submittedName>
</protein>
<proteinExistence type="predicted"/>
<comment type="caution">
    <text evidence="1">The sequence shown here is derived from an EMBL/GenBank/DDBJ whole genome shotgun (WGS) entry which is preliminary data.</text>
</comment>
<evidence type="ECO:0000313" key="1">
    <source>
        <dbReference type="EMBL" id="KAK3707496.1"/>
    </source>
</evidence>
<reference evidence="1" key="1">
    <citation type="submission" date="2023-07" db="EMBL/GenBank/DDBJ databases">
        <title>Black Yeasts Isolated from many extreme environments.</title>
        <authorList>
            <person name="Coleine C."/>
            <person name="Stajich J.E."/>
            <person name="Selbmann L."/>
        </authorList>
    </citation>
    <scope>NUCLEOTIDE SEQUENCE</scope>
    <source>
        <strain evidence="1">CCFEE 5714</strain>
    </source>
</reference>
<gene>
    <name evidence="1" type="ORF">LTR37_012138</name>
</gene>
<accession>A0ACC3N1E5</accession>
<organism evidence="1 2">
    <name type="scientific">Vermiconidia calcicola</name>
    <dbReference type="NCBI Taxonomy" id="1690605"/>
    <lineage>
        <taxon>Eukaryota</taxon>
        <taxon>Fungi</taxon>
        <taxon>Dikarya</taxon>
        <taxon>Ascomycota</taxon>
        <taxon>Pezizomycotina</taxon>
        <taxon>Dothideomycetes</taxon>
        <taxon>Dothideomycetidae</taxon>
        <taxon>Mycosphaerellales</taxon>
        <taxon>Extremaceae</taxon>
        <taxon>Vermiconidia</taxon>
    </lineage>
</organism>
<sequence>MPSPILWHNDEQSVYLIDIPRSIETAQGETTQDLRHLVSSLPLQSPFGSNEPKSALAKAKVEGNSVITDLHAIYQDLLSNAGDKVRKNYDGPWCLPRPFTEDAPRTTKKRKLHEDSSEPPLAASSQYKLERSRSALPGALLSSLARSDKHDAYSVSSDDLDRGEGNGKANRFFSNASDRSSSLHITRSDQDESFAFRIPPHASFYLGDCADSNPFRAAVRTQAQQLNTRASFDFILLDPPWPNSSVKRTHQTPGSTYSTSASIADMRELLLDTKVDFLMAEDCLIGVWITNKPTIRDLVLGEDGIFECWDVEPVEEWIWLKTTVHGEPVSALDALWRKPYEALLLGRMRSLSNRQEHSTDPSKVKRKVIISVPDMHSRKPCLKELIEPLMPDPKNYRALELFARYLVTGWCSWGDECIKYNYEGFWRDMDKRYTEAGT</sequence>
<dbReference type="EMBL" id="JAUTXU010000110">
    <property type="protein sequence ID" value="KAK3707496.1"/>
    <property type="molecule type" value="Genomic_DNA"/>
</dbReference>
<name>A0ACC3N1E5_9PEZI</name>
<evidence type="ECO:0000313" key="2">
    <source>
        <dbReference type="Proteomes" id="UP001281147"/>
    </source>
</evidence>
<keyword evidence="2" id="KW-1185">Reference proteome</keyword>
<dbReference type="Proteomes" id="UP001281147">
    <property type="component" value="Unassembled WGS sequence"/>
</dbReference>